<reference evidence="2 3" key="1">
    <citation type="journal article" date="2021" name="J. Biosci. Bioeng.">
        <title>Identification and characterization of a chc gene cluster responsible for the aromatization pathway of cyclohexanecarboxylate degradation in Sinomonas cyclohexanicum ATCC 51369.</title>
        <authorList>
            <person name="Yamamoto T."/>
            <person name="Hasegawa Y."/>
            <person name="Lau P.C.K."/>
            <person name="Iwaki H."/>
        </authorList>
    </citation>
    <scope>NUCLEOTIDE SEQUENCE [LARGE SCALE GENOMIC DNA]</scope>
    <source>
        <strain evidence="2 3">ATCC 51369</strain>
    </source>
</reference>
<evidence type="ECO:0000256" key="1">
    <source>
        <dbReference type="SAM" id="MobiDB-lite"/>
    </source>
</evidence>
<feature type="compositionally biased region" description="Low complexity" evidence="1">
    <location>
        <begin position="159"/>
        <end position="183"/>
    </location>
</feature>
<evidence type="ECO:0000313" key="3">
    <source>
        <dbReference type="Proteomes" id="UP001319861"/>
    </source>
</evidence>
<sequence length="311" mass="31431">MQMTRKRMGTGLLEVFSETCEVCAGRGVITHDEPVERGGSRPSAPAPEHQQARTESPAAGGRKRRRRGNGQQPDGRRPVAAAPVPAAPAVDDPDRQARAQATRAALAAVAAAAHAAHVHDDEAAAAKAMAAPAAGAPAAPAVAEPARGEAAHQEEKPTEASVAEAVAAAAPAARAEATHAPVADTGHGDAARAVLTIGGERIELPHGDAVHEPPAPEPVLSLDALSHAFDELTGERHTPGEAEPRAGRRRRGRGARSGQGSAEVTRVDASGGAVGGQTRSASAPAPQQEKQTPPDDGGPLILGVGVPASEL</sequence>
<dbReference type="Proteomes" id="UP001319861">
    <property type="component" value="Chromosome"/>
</dbReference>
<feature type="region of interest" description="Disordered" evidence="1">
    <location>
        <begin position="25"/>
        <end position="106"/>
    </location>
</feature>
<feature type="compositionally biased region" description="Basic and acidic residues" evidence="1">
    <location>
        <begin position="228"/>
        <end position="246"/>
    </location>
</feature>
<accession>A0ABN6FIJ6</accession>
<keyword evidence="3" id="KW-1185">Reference proteome</keyword>
<evidence type="ECO:0000313" key="2">
    <source>
        <dbReference type="EMBL" id="BCT76464.1"/>
    </source>
</evidence>
<name>A0ABN6FIJ6_SINCY</name>
<feature type="compositionally biased region" description="Basic and acidic residues" evidence="1">
    <location>
        <begin position="29"/>
        <end position="39"/>
    </location>
</feature>
<feature type="compositionally biased region" description="Basic and acidic residues" evidence="1">
    <location>
        <begin position="200"/>
        <end position="211"/>
    </location>
</feature>
<organism evidence="2 3">
    <name type="scientific">Sinomonas cyclohexanicum</name>
    <name type="common">Corynebacterium cyclohexanicum</name>
    <dbReference type="NCBI Taxonomy" id="322009"/>
    <lineage>
        <taxon>Bacteria</taxon>
        <taxon>Bacillati</taxon>
        <taxon>Actinomycetota</taxon>
        <taxon>Actinomycetes</taxon>
        <taxon>Micrococcales</taxon>
        <taxon>Micrococcaceae</taxon>
        <taxon>Sinomonas</taxon>
    </lineage>
</organism>
<feature type="region of interest" description="Disordered" evidence="1">
    <location>
        <begin position="133"/>
        <end position="311"/>
    </location>
</feature>
<feature type="compositionally biased region" description="Low complexity" evidence="1">
    <location>
        <begin position="78"/>
        <end position="90"/>
    </location>
</feature>
<feature type="compositionally biased region" description="Low complexity" evidence="1">
    <location>
        <begin position="133"/>
        <end position="145"/>
    </location>
</feature>
<feature type="compositionally biased region" description="Basic and acidic residues" evidence="1">
    <location>
        <begin position="146"/>
        <end position="158"/>
    </location>
</feature>
<proteinExistence type="predicted"/>
<dbReference type="EMBL" id="AP024525">
    <property type="protein sequence ID" value="BCT76464.1"/>
    <property type="molecule type" value="Genomic_DNA"/>
</dbReference>
<protein>
    <submittedName>
        <fullName evidence="2">Uncharacterized protein</fullName>
    </submittedName>
</protein>
<gene>
    <name evidence="2" type="ORF">SCMU_23060</name>
</gene>